<proteinExistence type="predicted"/>
<dbReference type="PROSITE" id="PS50930">
    <property type="entry name" value="HTH_LYTTR"/>
    <property type="match status" value="1"/>
</dbReference>
<dbReference type="PANTHER" id="PTHR37299:SF4">
    <property type="entry name" value="TRANSCRIPTIONAL REGULATOR"/>
    <property type="match status" value="1"/>
</dbReference>
<keyword evidence="3" id="KW-1185">Reference proteome</keyword>
<accession>A0A316A3D8</accession>
<protein>
    <submittedName>
        <fullName evidence="2">LytTr DNA-binding domain-containing protein</fullName>
    </submittedName>
</protein>
<evidence type="ECO:0000313" key="2">
    <source>
        <dbReference type="EMBL" id="SUQ12321.1"/>
    </source>
</evidence>
<dbReference type="InterPro" id="IPR046947">
    <property type="entry name" value="LytR-like"/>
</dbReference>
<sequence length="148" mass="17479">MKIIIDEVKETQEEYILFHIREMDMKVSNAIHYLENMDTFLVGKADEKFYKVKFKDLYYIETVDKKTFLYTNENVLESSEKLYQLEKKLQFADFVRVSKSMILNIDMIELVYPTISGRFEAKLLNQEVVAISRSYVPGLKKKLGLGRD</sequence>
<evidence type="ECO:0000259" key="1">
    <source>
        <dbReference type="PROSITE" id="PS50930"/>
    </source>
</evidence>
<dbReference type="GO" id="GO:0003677">
    <property type="term" value="F:DNA binding"/>
    <property type="evidence" value="ECO:0007669"/>
    <property type="project" value="UniProtKB-KW"/>
</dbReference>
<dbReference type="InterPro" id="IPR007492">
    <property type="entry name" value="LytTR_DNA-bd_dom"/>
</dbReference>
<organism evidence="2 3">
    <name type="scientific">Faecalicatena contorta</name>
    <dbReference type="NCBI Taxonomy" id="39482"/>
    <lineage>
        <taxon>Bacteria</taxon>
        <taxon>Bacillati</taxon>
        <taxon>Bacillota</taxon>
        <taxon>Clostridia</taxon>
        <taxon>Lachnospirales</taxon>
        <taxon>Lachnospiraceae</taxon>
        <taxon>Faecalicatena</taxon>
    </lineage>
</organism>
<keyword evidence="2" id="KW-0238">DNA-binding</keyword>
<gene>
    <name evidence="2" type="ORF">SAMN05216529_101212</name>
</gene>
<dbReference type="Gene3D" id="2.40.50.1020">
    <property type="entry name" value="LytTr DNA-binding domain"/>
    <property type="match status" value="1"/>
</dbReference>
<dbReference type="Pfam" id="PF04397">
    <property type="entry name" value="LytTR"/>
    <property type="match status" value="1"/>
</dbReference>
<dbReference type="SMART" id="SM00850">
    <property type="entry name" value="LytTR"/>
    <property type="match status" value="1"/>
</dbReference>
<dbReference type="Proteomes" id="UP000254051">
    <property type="component" value="Unassembled WGS sequence"/>
</dbReference>
<evidence type="ECO:0000313" key="3">
    <source>
        <dbReference type="Proteomes" id="UP000254051"/>
    </source>
</evidence>
<dbReference type="EMBL" id="UHJJ01000001">
    <property type="protein sequence ID" value="SUQ12321.1"/>
    <property type="molecule type" value="Genomic_DNA"/>
</dbReference>
<dbReference type="AlphaFoldDB" id="A0A316A3D8"/>
<dbReference type="PANTHER" id="PTHR37299">
    <property type="entry name" value="TRANSCRIPTIONAL REGULATOR-RELATED"/>
    <property type="match status" value="1"/>
</dbReference>
<name>A0A316A3D8_9FIRM</name>
<feature type="domain" description="HTH LytTR-type" evidence="1">
    <location>
        <begin position="41"/>
        <end position="145"/>
    </location>
</feature>
<dbReference type="OrthoDB" id="9808614at2"/>
<dbReference type="GO" id="GO:0000156">
    <property type="term" value="F:phosphorelay response regulator activity"/>
    <property type="evidence" value="ECO:0007669"/>
    <property type="project" value="InterPro"/>
</dbReference>
<reference evidence="3" key="1">
    <citation type="submission" date="2017-07" db="EMBL/GenBank/DDBJ databases">
        <authorList>
            <person name="Varghese N."/>
            <person name="Submissions S."/>
        </authorList>
    </citation>
    <scope>NUCLEOTIDE SEQUENCE [LARGE SCALE GENOMIC DNA]</scope>
    <source>
        <strain evidence="3">NLAE-zl-C134</strain>
    </source>
</reference>